<dbReference type="InterPro" id="IPR057326">
    <property type="entry name" value="KR_dom"/>
</dbReference>
<dbReference type="InterPro" id="IPR020904">
    <property type="entry name" value="Sc_DH/Rdtase_CS"/>
</dbReference>
<evidence type="ECO:0000259" key="3">
    <source>
        <dbReference type="SMART" id="SM00822"/>
    </source>
</evidence>
<gene>
    <name evidence="4" type="ORF">SAMN04489712_101763</name>
</gene>
<name>A0A1H5TVP4_9ACTN</name>
<dbReference type="PROSITE" id="PS00061">
    <property type="entry name" value="ADH_SHORT"/>
    <property type="match status" value="1"/>
</dbReference>
<accession>A0A1H5TVP4</accession>
<comment type="similarity">
    <text evidence="1">Belongs to the short-chain dehydrogenases/reductases (SDR) family.</text>
</comment>
<dbReference type="Proteomes" id="UP000236723">
    <property type="component" value="Unassembled WGS sequence"/>
</dbReference>
<sequence>MDAERLRSLFDLSGRVAVVTGGTRGIGRAIAEGFVAAGASVVVASRKPEACAETETHLKAMGGSALGVPTHLGDLDALDTLVTRTVDTFGRLDILINNAANPLALPLGSFTPEAFAKSQDVNVRGPVFLVQRALDQLTESPCASVVNVVSAGAFLFSPYVSMYAAAKAAMVAYTRSMAAEFASRGIRVNALAPGTVDTDMVRNNPPEFQTAMEQASLQRRMADPDEMVGPALFLASDASSFVTGQVLIADGGLVPR</sequence>
<dbReference type="PANTHER" id="PTHR43943:SF2">
    <property type="entry name" value="DEHYDROGENASE_REDUCTASE 4"/>
    <property type="match status" value="1"/>
</dbReference>
<dbReference type="Gene3D" id="3.40.50.720">
    <property type="entry name" value="NAD(P)-binding Rossmann-like Domain"/>
    <property type="match status" value="1"/>
</dbReference>
<proteinExistence type="inferred from homology"/>
<dbReference type="Pfam" id="PF13561">
    <property type="entry name" value="adh_short_C2"/>
    <property type="match status" value="1"/>
</dbReference>
<dbReference type="PRINTS" id="PR00080">
    <property type="entry name" value="SDRFAMILY"/>
</dbReference>
<dbReference type="OrthoDB" id="286404at2"/>
<dbReference type="InterPro" id="IPR036291">
    <property type="entry name" value="NAD(P)-bd_dom_sf"/>
</dbReference>
<dbReference type="PRINTS" id="PR00081">
    <property type="entry name" value="GDHRDH"/>
</dbReference>
<dbReference type="EMBL" id="FNVO01000001">
    <property type="protein sequence ID" value="SEF66839.1"/>
    <property type="molecule type" value="Genomic_DNA"/>
</dbReference>
<dbReference type="SMART" id="SM00822">
    <property type="entry name" value="PKS_KR"/>
    <property type="match status" value="1"/>
</dbReference>
<dbReference type="InterPro" id="IPR002347">
    <property type="entry name" value="SDR_fam"/>
</dbReference>
<dbReference type="PANTHER" id="PTHR43943">
    <property type="entry name" value="DEHYDROGENASE/REDUCTASE (SDR FAMILY) MEMBER 4"/>
    <property type="match status" value="1"/>
</dbReference>
<dbReference type="GO" id="GO:0016491">
    <property type="term" value="F:oxidoreductase activity"/>
    <property type="evidence" value="ECO:0007669"/>
    <property type="project" value="UniProtKB-KW"/>
</dbReference>
<dbReference type="FunFam" id="3.40.50.720:FF:000084">
    <property type="entry name" value="Short-chain dehydrogenase reductase"/>
    <property type="match status" value="1"/>
</dbReference>
<evidence type="ECO:0000313" key="5">
    <source>
        <dbReference type="Proteomes" id="UP000236723"/>
    </source>
</evidence>
<reference evidence="5" key="1">
    <citation type="submission" date="2016-10" db="EMBL/GenBank/DDBJ databases">
        <authorList>
            <person name="Varghese N."/>
            <person name="Submissions S."/>
        </authorList>
    </citation>
    <scope>NUCLEOTIDE SEQUENCE [LARGE SCALE GENOMIC DNA]</scope>
    <source>
        <strain evidence="5">DSM 43163</strain>
    </source>
</reference>
<dbReference type="AlphaFoldDB" id="A0A1H5TVP4"/>
<dbReference type="NCBIfam" id="NF005559">
    <property type="entry name" value="PRK07231.1"/>
    <property type="match status" value="1"/>
</dbReference>
<keyword evidence="2" id="KW-0560">Oxidoreductase</keyword>
<evidence type="ECO:0000256" key="2">
    <source>
        <dbReference type="ARBA" id="ARBA00023002"/>
    </source>
</evidence>
<protein>
    <submittedName>
        <fullName evidence="4">NAD(P)-dependent dehydrogenase, short-chain alcohol dehydrogenase family</fullName>
    </submittedName>
</protein>
<evidence type="ECO:0000256" key="1">
    <source>
        <dbReference type="ARBA" id="ARBA00006484"/>
    </source>
</evidence>
<evidence type="ECO:0000313" key="4">
    <source>
        <dbReference type="EMBL" id="SEF66839.1"/>
    </source>
</evidence>
<organism evidence="4 5">
    <name type="scientific">Thermomonospora echinospora</name>
    <dbReference type="NCBI Taxonomy" id="1992"/>
    <lineage>
        <taxon>Bacteria</taxon>
        <taxon>Bacillati</taxon>
        <taxon>Actinomycetota</taxon>
        <taxon>Actinomycetes</taxon>
        <taxon>Streptosporangiales</taxon>
        <taxon>Thermomonosporaceae</taxon>
        <taxon>Thermomonospora</taxon>
    </lineage>
</organism>
<dbReference type="CDD" id="cd05233">
    <property type="entry name" value="SDR_c"/>
    <property type="match status" value="1"/>
</dbReference>
<keyword evidence="5" id="KW-1185">Reference proteome</keyword>
<feature type="domain" description="Ketoreductase" evidence="3">
    <location>
        <begin position="15"/>
        <end position="194"/>
    </location>
</feature>
<dbReference type="RefSeq" id="WP_103936143.1">
    <property type="nucleotide sequence ID" value="NZ_FNVO01000001.1"/>
</dbReference>
<dbReference type="SUPFAM" id="SSF51735">
    <property type="entry name" value="NAD(P)-binding Rossmann-fold domains"/>
    <property type="match status" value="1"/>
</dbReference>